<protein>
    <submittedName>
        <fullName evidence="1">Uncharacterized protein</fullName>
    </submittedName>
</protein>
<dbReference type="AlphaFoldDB" id="A0A371CJT6"/>
<proteinExistence type="predicted"/>
<accession>A0A371CJT6</accession>
<evidence type="ECO:0000313" key="1">
    <source>
        <dbReference type="EMBL" id="RDX40535.1"/>
    </source>
</evidence>
<name>A0A371CJT6_9APHY</name>
<organism evidence="1 2">
    <name type="scientific">Lentinus brumalis</name>
    <dbReference type="NCBI Taxonomy" id="2498619"/>
    <lineage>
        <taxon>Eukaryota</taxon>
        <taxon>Fungi</taxon>
        <taxon>Dikarya</taxon>
        <taxon>Basidiomycota</taxon>
        <taxon>Agaricomycotina</taxon>
        <taxon>Agaricomycetes</taxon>
        <taxon>Polyporales</taxon>
        <taxon>Polyporaceae</taxon>
        <taxon>Lentinus</taxon>
    </lineage>
</organism>
<dbReference type="EMBL" id="KZ857550">
    <property type="protein sequence ID" value="RDX40535.1"/>
    <property type="molecule type" value="Genomic_DNA"/>
</dbReference>
<gene>
    <name evidence="1" type="ORF">OH76DRAFT_335004</name>
</gene>
<sequence length="154" mass="16926">MACRRTSTTAYIASLANTPMDDVRMGAIPEIAPSRCGSTVQTVAVIRNISPVSTSEFVNCKHHDPWVRRGRLTRRGIPPCANIGLLLRQAEANPYCYDPEDCAYEACPQISSWPISYHGTTLGQRSSVRSWKLKPMKSASPAHYGRTMASARTA</sequence>
<dbReference type="Proteomes" id="UP000256964">
    <property type="component" value="Unassembled WGS sequence"/>
</dbReference>
<evidence type="ECO:0000313" key="2">
    <source>
        <dbReference type="Proteomes" id="UP000256964"/>
    </source>
</evidence>
<reference evidence="1 2" key="1">
    <citation type="journal article" date="2018" name="Biotechnol. Biofuels">
        <title>Integrative visual omics of the white-rot fungus Polyporus brumalis exposes the biotechnological potential of its oxidative enzymes for delignifying raw plant biomass.</title>
        <authorList>
            <person name="Miyauchi S."/>
            <person name="Rancon A."/>
            <person name="Drula E."/>
            <person name="Hage H."/>
            <person name="Chaduli D."/>
            <person name="Favel A."/>
            <person name="Grisel S."/>
            <person name="Henrissat B."/>
            <person name="Herpoel-Gimbert I."/>
            <person name="Ruiz-Duenas F.J."/>
            <person name="Chevret D."/>
            <person name="Hainaut M."/>
            <person name="Lin J."/>
            <person name="Wang M."/>
            <person name="Pangilinan J."/>
            <person name="Lipzen A."/>
            <person name="Lesage-Meessen L."/>
            <person name="Navarro D."/>
            <person name="Riley R."/>
            <person name="Grigoriev I.V."/>
            <person name="Zhou S."/>
            <person name="Raouche S."/>
            <person name="Rosso M.N."/>
        </authorList>
    </citation>
    <scope>NUCLEOTIDE SEQUENCE [LARGE SCALE GENOMIC DNA]</scope>
    <source>
        <strain evidence="1 2">BRFM 1820</strain>
    </source>
</reference>
<keyword evidence="2" id="KW-1185">Reference proteome</keyword>